<dbReference type="EMBL" id="CAMXCT020004046">
    <property type="protein sequence ID" value="CAL1160804.1"/>
    <property type="molecule type" value="Genomic_DNA"/>
</dbReference>
<dbReference type="Proteomes" id="UP001152797">
    <property type="component" value="Unassembled WGS sequence"/>
</dbReference>
<dbReference type="SUPFAM" id="SSF48371">
    <property type="entry name" value="ARM repeat"/>
    <property type="match status" value="1"/>
</dbReference>
<dbReference type="InterPro" id="IPR016024">
    <property type="entry name" value="ARM-type_fold"/>
</dbReference>
<evidence type="ECO:0000256" key="1">
    <source>
        <dbReference type="SAM" id="Phobius"/>
    </source>
</evidence>
<evidence type="ECO:0000313" key="2">
    <source>
        <dbReference type="EMBL" id="CAI4007429.1"/>
    </source>
</evidence>
<gene>
    <name evidence="2" type="ORF">C1SCF055_LOCUS32987</name>
</gene>
<dbReference type="EMBL" id="CAMXCT030004046">
    <property type="protein sequence ID" value="CAL4794741.1"/>
    <property type="molecule type" value="Genomic_DNA"/>
</dbReference>
<keyword evidence="1" id="KW-1133">Transmembrane helix</keyword>
<feature type="non-terminal residue" evidence="2">
    <location>
        <position position="1"/>
    </location>
</feature>
<evidence type="ECO:0000313" key="3">
    <source>
        <dbReference type="EMBL" id="CAL4794741.1"/>
    </source>
</evidence>
<feature type="transmembrane region" description="Helical" evidence="1">
    <location>
        <begin position="256"/>
        <end position="278"/>
    </location>
</feature>
<evidence type="ECO:0000313" key="4">
    <source>
        <dbReference type="Proteomes" id="UP001152797"/>
    </source>
</evidence>
<sequence>TDGRRRVRVRYEAFLASDVYQYGCSTASHCRGPGVQEAPASTGSTVPVRFQNGEEVQDLKGFENKDPLDGIVGPLSAVEAASLRERAEELLLEAQAAAEWCSAGLQRMALQLERRGEGGAEQHVLAMSSGAEKWGSQFFGWGNMKHRRPLGLHFLALNKSARKNSKNGRLQAWSTLHGHHVDPPSEQMLPNERVATGRPVEICSVYAGHLGVEQMELSCSLLARLGFSRQIPVQSPWDFCRLLAPPPPARAPGFELTVPLLVLGIVGIVLCAGAFLWVRVSDYLAQQRAKRTAANAQLAKVLALRGRCKLQQGLRWKNWGPLMKELQPLKPMGLMPRPNVVTDAWPSTKTPCEQILSLVLTSFDRSPLSVLELTALGGASLHFYQMQWPRFSILFDLESAPLDLESEEGLASKLERLGERLRSPAVARAALVEGANCFRVWAEEDRCRAAWALAVMLRSSDWEELKNRDYLVRFLASGLVAPAPWASMSTAAAMWQLVQVCHDGCHVHGLLAEVGVGEVLVQLIQHTSIPVQQVALKAIVCAGEVEHEGGDCLGLSGTNVIPAIISIAQLGCYLNQPVAVEAIGSLALGSDAKHLKVVIPDVLEFLVHERDEMKHVAAQALLRLMFAGDDFVITACQHGCIPKMIDACWRATGLHQYTLLLCLQRMTFGEPHRKMALQHQILPLLFQSLQDWKHMREQHLQRLVLAMLLAYPSHVKDAFLQESPARRTSAICQMTQIALEPGNPNSASAEELLEQLAPGVLGEEIRKLRKELRQAKGGNQRKRPMLAPADAMQRTWRSDAADAVRVDDSILLENDVQLSFSVVGGFESIRKDTF</sequence>
<accession>A0A9P1DEC1</accession>
<proteinExistence type="predicted"/>
<dbReference type="InterPro" id="IPR011989">
    <property type="entry name" value="ARM-like"/>
</dbReference>
<name>A0A9P1DEC1_9DINO</name>
<dbReference type="AlphaFoldDB" id="A0A9P1DEC1"/>
<comment type="caution">
    <text evidence="2">The sequence shown here is derived from an EMBL/GenBank/DDBJ whole genome shotgun (WGS) entry which is preliminary data.</text>
</comment>
<keyword evidence="1" id="KW-0472">Membrane</keyword>
<keyword evidence="4" id="KW-1185">Reference proteome</keyword>
<protein>
    <submittedName>
        <fullName evidence="2">Uncharacterized protein</fullName>
    </submittedName>
</protein>
<organism evidence="2">
    <name type="scientific">Cladocopium goreaui</name>
    <dbReference type="NCBI Taxonomy" id="2562237"/>
    <lineage>
        <taxon>Eukaryota</taxon>
        <taxon>Sar</taxon>
        <taxon>Alveolata</taxon>
        <taxon>Dinophyceae</taxon>
        <taxon>Suessiales</taxon>
        <taxon>Symbiodiniaceae</taxon>
        <taxon>Cladocopium</taxon>
    </lineage>
</organism>
<reference evidence="2" key="1">
    <citation type="submission" date="2022-10" db="EMBL/GenBank/DDBJ databases">
        <authorList>
            <person name="Chen Y."/>
            <person name="Dougan E. K."/>
            <person name="Chan C."/>
            <person name="Rhodes N."/>
            <person name="Thang M."/>
        </authorList>
    </citation>
    <scope>NUCLEOTIDE SEQUENCE</scope>
</reference>
<dbReference type="EMBL" id="CAMXCT010004046">
    <property type="protein sequence ID" value="CAI4007429.1"/>
    <property type="molecule type" value="Genomic_DNA"/>
</dbReference>
<dbReference type="Gene3D" id="1.25.10.10">
    <property type="entry name" value="Leucine-rich Repeat Variant"/>
    <property type="match status" value="1"/>
</dbReference>
<keyword evidence="1" id="KW-0812">Transmembrane</keyword>
<reference evidence="3 4" key="2">
    <citation type="submission" date="2024-05" db="EMBL/GenBank/DDBJ databases">
        <authorList>
            <person name="Chen Y."/>
            <person name="Shah S."/>
            <person name="Dougan E. K."/>
            <person name="Thang M."/>
            <person name="Chan C."/>
        </authorList>
    </citation>
    <scope>NUCLEOTIDE SEQUENCE [LARGE SCALE GENOMIC DNA]</scope>
</reference>